<gene>
    <name evidence="1" type="ORF">NDU88_000832</name>
</gene>
<evidence type="ECO:0000313" key="1">
    <source>
        <dbReference type="EMBL" id="KAJ1184022.1"/>
    </source>
</evidence>
<name>A0AAV7U8P4_PLEWA</name>
<evidence type="ECO:0000313" key="2">
    <source>
        <dbReference type="Proteomes" id="UP001066276"/>
    </source>
</evidence>
<protein>
    <submittedName>
        <fullName evidence="1">Uncharacterized protein</fullName>
    </submittedName>
</protein>
<dbReference type="EMBL" id="JANPWB010000005">
    <property type="protein sequence ID" value="KAJ1184022.1"/>
    <property type="molecule type" value="Genomic_DNA"/>
</dbReference>
<reference evidence="1" key="1">
    <citation type="journal article" date="2022" name="bioRxiv">
        <title>Sequencing and chromosome-scale assembly of the giantPleurodeles waltlgenome.</title>
        <authorList>
            <person name="Brown T."/>
            <person name="Elewa A."/>
            <person name="Iarovenko S."/>
            <person name="Subramanian E."/>
            <person name="Araus A.J."/>
            <person name="Petzold A."/>
            <person name="Susuki M."/>
            <person name="Suzuki K.-i.T."/>
            <person name="Hayashi T."/>
            <person name="Toyoda A."/>
            <person name="Oliveira C."/>
            <person name="Osipova E."/>
            <person name="Leigh N.D."/>
            <person name="Simon A."/>
            <person name="Yun M.H."/>
        </authorList>
    </citation>
    <scope>NUCLEOTIDE SEQUENCE</scope>
    <source>
        <strain evidence="1">20211129_DDA</strain>
        <tissue evidence="1">Liver</tissue>
    </source>
</reference>
<sequence length="106" mass="11241">MVTGPGDSPTQPSLLKAVVTVGCGAPSVCGERCRQRPDIEALGLHKANGSPVGGKTVRTGAQKVTGGRTLVILAFYSNHERVPSVQALDRDSFVQEELQCLRFSFS</sequence>
<proteinExistence type="predicted"/>
<accession>A0AAV7U8P4</accession>
<comment type="caution">
    <text evidence="1">The sequence shown here is derived from an EMBL/GenBank/DDBJ whole genome shotgun (WGS) entry which is preliminary data.</text>
</comment>
<keyword evidence="2" id="KW-1185">Reference proteome</keyword>
<dbReference type="Proteomes" id="UP001066276">
    <property type="component" value="Chromosome 3_1"/>
</dbReference>
<organism evidence="1 2">
    <name type="scientific">Pleurodeles waltl</name>
    <name type="common">Iberian ribbed newt</name>
    <dbReference type="NCBI Taxonomy" id="8319"/>
    <lineage>
        <taxon>Eukaryota</taxon>
        <taxon>Metazoa</taxon>
        <taxon>Chordata</taxon>
        <taxon>Craniata</taxon>
        <taxon>Vertebrata</taxon>
        <taxon>Euteleostomi</taxon>
        <taxon>Amphibia</taxon>
        <taxon>Batrachia</taxon>
        <taxon>Caudata</taxon>
        <taxon>Salamandroidea</taxon>
        <taxon>Salamandridae</taxon>
        <taxon>Pleurodelinae</taxon>
        <taxon>Pleurodeles</taxon>
    </lineage>
</organism>
<dbReference type="AlphaFoldDB" id="A0AAV7U8P4"/>